<dbReference type="SMART" id="SM00448">
    <property type="entry name" value="REC"/>
    <property type="match status" value="1"/>
</dbReference>
<dbReference type="FunFam" id="1.10.10.10:FF:000018">
    <property type="entry name" value="DNA-binding response regulator ResD"/>
    <property type="match status" value="1"/>
</dbReference>
<dbReference type="EMBL" id="DRMH01000100">
    <property type="protein sequence ID" value="HFC98275.1"/>
    <property type="molecule type" value="Genomic_DNA"/>
</dbReference>
<dbReference type="InterPro" id="IPR039420">
    <property type="entry name" value="WalR-like"/>
</dbReference>
<feature type="domain" description="Response regulatory" evidence="10">
    <location>
        <begin position="6"/>
        <end position="122"/>
    </location>
</feature>
<evidence type="ECO:0000313" key="12">
    <source>
        <dbReference type="EMBL" id="HFC98275.1"/>
    </source>
</evidence>
<keyword evidence="4" id="KW-0805">Transcription regulation</keyword>
<evidence type="ECO:0000259" key="11">
    <source>
        <dbReference type="PROSITE" id="PS51755"/>
    </source>
</evidence>
<comment type="function">
    <text evidence="7">This protein is a positive regulator for the phosphate regulon. Transcription of this operon is positively regulated by PhoB and PhoR when phosphate is limited.</text>
</comment>
<dbReference type="InterPro" id="IPR036388">
    <property type="entry name" value="WH-like_DNA-bd_sf"/>
</dbReference>
<dbReference type="SUPFAM" id="SSF46894">
    <property type="entry name" value="C-terminal effector domain of the bipartite response regulators"/>
    <property type="match status" value="1"/>
</dbReference>
<dbReference type="PANTHER" id="PTHR48111:SF21">
    <property type="entry name" value="DNA-BINDING DUAL MASTER TRANSCRIPTIONAL REGULATOR RPAA"/>
    <property type="match status" value="1"/>
</dbReference>
<dbReference type="PROSITE" id="PS50110">
    <property type="entry name" value="RESPONSE_REGULATORY"/>
    <property type="match status" value="1"/>
</dbReference>
<dbReference type="GO" id="GO:0005829">
    <property type="term" value="C:cytosol"/>
    <property type="evidence" value="ECO:0007669"/>
    <property type="project" value="TreeGrafter"/>
</dbReference>
<evidence type="ECO:0000256" key="7">
    <source>
        <dbReference type="ARBA" id="ARBA00024735"/>
    </source>
</evidence>
<gene>
    <name evidence="12" type="ORF">ENJ40_07455</name>
</gene>
<dbReference type="InterPro" id="IPR016032">
    <property type="entry name" value="Sig_transdc_resp-reg_C-effctor"/>
</dbReference>
<evidence type="ECO:0000256" key="4">
    <source>
        <dbReference type="ARBA" id="ARBA00023015"/>
    </source>
</evidence>
<protein>
    <recommendedName>
        <fullName evidence="1">Phosphate regulon transcriptional regulatory protein PhoB</fullName>
    </recommendedName>
</protein>
<evidence type="ECO:0000256" key="2">
    <source>
        <dbReference type="ARBA" id="ARBA00022553"/>
    </source>
</evidence>
<dbReference type="InterPro" id="IPR011006">
    <property type="entry name" value="CheY-like_superfamily"/>
</dbReference>
<evidence type="ECO:0000256" key="5">
    <source>
        <dbReference type="ARBA" id="ARBA00023125"/>
    </source>
</evidence>
<evidence type="ECO:0000256" key="1">
    <source>
        <dbReference type="ARBA" id="ARBA00013332"/>
    </source>
</evidence>
<dbReference type="InterPro" id="IPR001867">
    <property type="entry name" value="OmpR/PhoB-type_DNA-bd"/>
</dbReference>
<keyword evidence="2 8" id="KW-0597">Phosphoprotein</keyword>
<evidence type="ECO:0000256" key="8">
    <source>
        <dbReference type="PROSITE-ProRule" id="PRU00169"/>
    </source>
</evidence>
<dbReference type="GO" id="GO:0032993">
    <property type="term" value="C:protein-DNA complex"/>
    <property type="evidence" value="ECO:0007669"/>
    <property type="project" value="TreeGrafter"/>
</dbReference>
<dbReference type="GO" id="GO:0000156">
    <property type="term" value="F:phosphorelay response regulator activity"/>
    <property type="evidence" value="ECO:0007669"/>
    <property type="project" value="TreeGrafter"/>
</dbReference>
<evidence type="ECO:0000256" key="6">
    <source>
        <dbReference type="ARBA" id="ARBA00023163"/>
    </source>
</evidence>
<dbReference type="Gene3D" id="1.10.10.10">
    <property type="entry name" value="Winged helix-like DNA-binding domain superfamily/Winged helix DNA-binding domain"/>
    <property type="match status" value="1"/>
</dbReference>
<dbReference type="Gene3D" id="3.40.50.2300">
    <property type="match status" value="1"/>
</dbReference>
<comment type="caution">
    <text evidence="12">The sequence shown here is derived from an EMBL/GenBank/DDBJ whole genome shotgun (WGS) entry which is preliminary data.</text>
</comment>
<keyword evidence="6" id="KW-0804">Transcription</keyword>
<keyword evidence="5 9" id="KW-0238">DNA-binding</keyword>
<accession>A0A7C3CNU7</accession>
<dbReference type="SUPFAM" id="SSF52172">
    <property type="entry name" value="CheY-like"/>
    <property type="match status" value="1"/>
</dbReference>
<feature type="domain" description="OmpR/PhoB-type" evidence="11">
    <location>
        <begin position="131"/>
        <end position="227"/>
    </location>
</feature>
<dbReference type="Proteomes" id="UP000886043">
    <property type="component" value="Unassembled WGS sequence"/>
</dbReference>
<dbReference type="CDD" id="cd00383">
    <property type="entry name" value="trans_reg_C"/>
    <property type="match status" value="1"/>
</dbReference>
<dbReference type="PROSITE" id="PS51755">
    <property type="entry name" value="OMPR_PHOB"/>
    <property type="match status" value="1"/>
</dbReference>
<evidence type="ECO:0000256" key="9">
    <source>
        <dbReference type="PROSITE-ProRule" id="PRU01091"/>
    </source>
</evidence>
<proteinExistence type="predicted"/>
<dbReference type="SMART" id="SM00862">
    <property type="entry name" value="Trans_reg_C"/>
    <property type="match status" value="1"/>
</dbReference>
<evidence type="ECO:0000259" key="10">
    <source>
        <dbReference type="PROSITE" id="PS50110"/>
    </source>
</evidence>
<name>A0A7C3CNU7_9BACT</name>
<dbReference type="GO" id="GO:0000976">
    <property type="term" value="F:transcription cis-regulatory region binding"/>
    <property type="evidence" value="ECO:0007669"/>
    <property type="project" value="TreeGrafter"/>
</dbReference>
<keyword evidence="3" id="KW-0902">Two-component regulatory system</keyword>
<dbReference type="AlphaFoldDB" id="A0A7C3CNU7"/>
<feature type="modified residue" description="4-aspartylphosphate" evidence="8">
    <location>
        <position position="55"/>
    </location>
</feature>
<sequence>MKTGLRVLIVEDEPDVAELERLAFEREGFRVEVADSATRALERLRYAVPDLVILDLMLPDLDGLEILKYLRFREELSGVPVIVVSARGEEVDRVLGFELGADDYVVKPFSPRELVLRAKAVLKRVRRQEGPRVLTYGPLVLYEDQFRVEVEGQEVKLTPTEFRLLATLLSAPGKVFSREVLLDRVWGYQYEGYARTVDTHIKRLRKKLGPAGKWIETVWGVGYRIRSLHA</sequence>
<dbReference type="InterPro" id="IPR001789">
    <property type="entry name" value="Sig_transdc_resp-reg_receiver"/>
</dbReference>
<dbReference type="Pfam" id="PF00486">
    <property type="entry name" value="Trans_reg_C"/>
    <property type="match status" value="1"/>
</dbReference>
<dbReference type="Pfam" id="PF00072">
    <property type="entry name" value="Response_reg"/>
    <property type="match status" value="1"/>
</dbReference>
<dbReference type="Gene3D" id="6.10.250.690">
    <property type="match status" value="1"/>
</dbReference>
<feature type="DNA-binding region" description="OmpR/PhoB-type" evidence="9">
    <location>
        <begin position="131"/>
        <end position="227"/>
    </location>
</feature>
<dbReference type="PANTHER" id="PTHR48111">
    <property type="entry name" value="REGULATOR OF RPOS"/>
    <property type="match status" value="1"/>
</dbReference>
<organism evidence="12">
    <name type="scientific">Thermosulfurimonas dismutans</name>
    <dbReference type="NCBI Taxonomy" id="999894"/>
    <lineage>
        <taxon>Bacteria</taxon>
        <taxon>Pseudomonadati</taxon>
        <taxon>Thermodesulfobacteriota</taxon>
        <taxon>Thermodesulfobacteria</taxon>
        <taxon>Thermodesulfobacteriales</taxon>
        <taxon>Thermodesulfobacteriaceae</taxon>
        <taxon>Thermosulfurimonas</taxon>
    </lineage>
</organism>
<reference evidence="12" key="1">
    <citation type="journal article" date="2020" name="mSystems">
        <title>Genome- and Community-Level Interaction Insights into Carbon Utilization and Element Cycling Functions of Hydrothermarchaeota in Hydrothermal Sediment.</title>
        <authorList>
            <person name="Zhou Z."/>
            <person name="Liu Y."/>
            <person name="Xu W."/>
            <person name="Pan J."/>
            <person name="Luo Z.H."/>
            <person name="Li M."/>
        </authorList>
    </citation>
    <scope>NUCLEOTIDE SEQUENCE [LARGE SCALE GENOMIC DNA]</scope>
    <source>
        <strain evidence="12">HyVt-483</strain>
    </source>
</reference>
<dbReference type="GO" id="GO:0006355">
    <property type="term" value="P:regulation of DNA-templated transcription"/>
    <property type="evidence" value="ECO:0007669"/>
    <property type="project" value="InterPro"/>
</dbReference>
<evidence type="ECO:0000256" key="3">
    <source>
        <dbReference type="ARBA" id="ARBA00023012"/>
    </source>
</evidence>